<organism evidence="7 8">
    <name type="scientific">Fervidicola ferrireducens</name>
    <dbReference type="NCBI Taxonomy" id="520764"/>
    <lineage>
        <taxon>Bacteria</taxon>
        <taxon>Bacillati</taxon>
        <taxon>Bacillota</taxon>
        <taxon>Clostridia</taxon>
        <taxon>Thermosediminibacterales</taxon>
        <taxon>Thermosediminibacteraceae</taxon>
        <taxon>Fervidicola</taxon>
    </lineage>
</organism>
<keyword evidence="8" id="KW-1185">Reference proteome</keyword>
<gene>
    <name evidence="7" type="primary">rsuA</name>
    <name evidence="7" type="ORF">AN618_11110</name>
</gene>
<evidence type="ECO:0000256" key="3">
    <source>
        <dbReference type="ARBA" id="ARBA00023235"/>
    </source>
</evidence>
<dbReference type="GO" id="GO:0120159">
    <property type="term" value="F:rRNA pseudouridine synthase activity"/>
    <property type="evidence" value="ECO:0007669"/>
    <property type="project" value="UniProtKB-ARBA"/>
</dbReference>
<proteinExistence type="inferred from homology"/>
<dbReference type="SMART" id="SM00363">
    <property type="entry name" value="S4"/>
    <property type="match status" value="1"/>
</dbReference>
<evidence type="ECO:0000256" key="2">
    <source>
        <dbReference type="ARBA" id="ARBA00022884"/>
    </source>
</evidence>
<sequence length="242" mass="27322">MASKKERLDKILSMSGYGSRKDVKKIIKQGDVTINGRIATDAATPVDPAVDLICVFSEPLIFKEYVYIMMNKPKGVISATRDLRETTVIDLLDGEYSHRHLFPVGRLDKDAEGLLLITDDGKLAHRLLSPRKKVEKVYYVEVRGHLGEDDVKAFKEGIFLGDYRALPAKLEILKSGDVSSAIVTVYEGKFHQIKRMVKARGKEVTYLKRLSMGPIKLDESLKPGEWRELTEEELRALKFTAL</sequence>
<dbReference type="AlphaFoldDB" id="A0A140LAI4"/>
<dbReference type="InterPro" id="IPR020103">
    <property type="entry name" value="PsdUridine_synth_cat_dom_sf"/>
</dbReference>
<dbReference type="FunCoup" id="A0A140LAI4">
    <property type="interactions" value="186"/>
</dbReference>
<evidence type="ECO:0000313" key="7">
    <source>
        <dbReference type="EMBL" id="KXG77559.1"/>
    </source>
</evidence>
<name>A0A140LAI4_9FIRM</name>
<dbReference type="InterPro" id="IPR002942">
    <property type="entry name" value="S4_RNA-bd"/>
</dbReference>
<dbReference type="OrthoDB" id="9807213at2"/>
<dbReference type="EMBL" id="LOED01000010">
    <property type="protein sequence ID" value="KXG77559.1"/>
    <property type="molecule type" value="Genomic_DNA"/>
</dbReference>
<dbReference type="InterPro" id="IPR036986">
    <property type="entry name" value="S4_RNA-bd_sf"/>
</dbReference>
<dbReference type="EC" id="5.4.99.-" evidence="5"/>
<dbReference type="GO" id="GO:0005829">
    <property type="term" value="C:cytosol"/>
    <property type="evidence" value="ECO:0007669"/>
    <property type="project" value="UniProtKB-ARBA"/>
</dbReference>
<dbReference type="Gene3D" id="3.30.70.580">
    <property type="entry name" value="Pseudouridine synthase I, catalytic domain, N-terminal subdomain"/>
    <property type="match status" value="1"/>
</dbReference>
<comment type="caution">
    <text evidence="7">The sequence shown here is derived from an EMBL/GenBank/DDBJ whole genome shotgun (WGS) entry which is preliminary data.</text>
</comment>
<evidence type="ECO:0000259" key="6">
    <source>
        <dbReference type="SMART" id="SM00363"/>
    </source>
</evidence>
<dbReference type="RefSeq" id="WP_066353003.1">
    <property type="nucleotide sequence ID" value="NZ_LOED01000010.1"/>
</dbReference>
<comment type="similarity">
    <text evidence="1 5">Belongs to the pseudouridine synthase RsuA family.</text>
</comment>
<dbReference type="PROSITE" id="PS50889">
    <property type="entry name" value="S4"/>
    <property type="match status" value="1"/>
</dbReference>
<dbReference type="InterPro" id="IPR050343">
    <property type="entry name" value="RsuA_PseudoU_synthase"/>
</dbReference>
<dbReference type="Pfam" id="PF01479">
    <property type="entry name" value="S4"/>
    <property type="match status" value="1"/>
</dbReference>
<dbReference type="FunFam" id="3.30.70.1560:FF:000001">
    <property type="entry name" value="Pseudouridine synthase"/>
    <property type="match status" value="1"/>
</dbReference>
<dbReference type="Gene3D" id="3.10.290.10">
    <property type="entry name" value="RNA-binding S4 domain"/>
    <property type="match status" value="1"/>
</dbReference>
<keyword evidence="3 5" id="KW-0413">Isomerase</keyword>
<dbReference type="SUPFAM" id="SSF55120">
    <property type="entry name" value="Pseudouridine synthase"/>
    <property type="match status" value="1"/>
</dbReference>
<dbReference type="CDD" id="cd02553">
    <property type="entry name" value="PseudoU_synth_RsuA"/>
    <property type="match status" value="1"/>
</dbReference>
<dbReference type="InterPro" id="IPR000748">
    <property type="entry name" value="PsdUridine_synth_RsuA/RluB/E/F"/>
</dbReference>
<evidence type="ECO:0000256" key="1">
    <source>
        <dbReference type="ARBA" id="ARBA00008348"/>
    </source>
</evidence>
<evidence type="ECO:0000256" key="5">
    <source>
        <dbReference type="RuleBase" id="RU003887"/>
    </source>
</evidence>
<dbReference type="InterPro" id="IPR006145">
    <property type="entry name" value="PsdUridine_synth_RsuA/RluA"/>
</dbReference>
<dbReference type="NCBIfam" id="TIGR00093">
    <property type="entry name" value="pseudouridine synthase"/>
    <property type="match status" value="1"/>
</dbReference>
<dbReference type="PANTHER" id="PTHR47683:SF4">
    <property type="entry name" value="PSEUDOURIDINE SYNTHASE"/>
    <property type="match status" value="1"/>
</dbReference>
<accession>A0A140LAI4</accession>
<dbReference type="InParanoid" id="A0A140LAI4"/>
<dbReference type="STRING" id="520764.AN618_11110"/>
<dbReference type="InterPro" id="IPR042092">
    <property type="entry name" value="PsdUridine_s_RsuA/RluB/E/F_cat"/>
</dbReference>
<dbReference type="GO" id="GO:0000455">
    <property type="term" value="P:enzyme-directed rRNA pseudouridine synthesis"/>
    <property type="evidence" value="ECO:0007669"/>
    <property type="project" value="UniProtKB-ARBA"/>
</dbReference>
<dbReference type="SUPFAM" id="SSF55174">
    <property type="entry name" value="Alpha-L RNA-binding motif"/>
    <property type="match status" value="1"/>
</dbReference>
<dbReference type="Pfam" id="PF00849">
    <property type="entry name" value="PseudoU_synth_2"/>
    <property type="match status" value="1"/>
</dbReference>
<protein>
    <recommendedName>
        <fullName evidence="5">Pseudouridine synthase</fullName>
        <ecNumber evidence="5">5.4.99.-</ecNumber>
    </recommendedName>
</protein>
<dbReference type="PANTHER" id="PTHR47683">
    <property type="entry name" value="PSEUDOURIDINE SYNTHASE FAMILY PROTEIN-RELATED"/>
    <property type="match status" value="1"/>
</dbReference>
<dbReference type="InterPro" id="IPR020094">
    <property type="entry name" value="TruA/RsuA/RluB/E/F_N"/>
</dbReference>
<reference evidence="7 8" key="1">
    <citation type="submission" date="2015-12" db="EMBL/GenBank/DDBJ databases">
        <title>Draft genome sequnece of Fervidicola ferrireducens strain Y170.</title>
        <authorList>
            <person name="Patel B.K."/>
        </authorList>
    </citation>
    <scope>NUCLEOTIDE SEQUENCE [LARGE SCALE GENOMIC DNA]</scope>
    <source>
        <strain evidence="7 8">Y170</strain>
    </source>
</reference>
<dbReference type="PROSITE" id="PS01149">
    <property type="entry name" value="PSI_RSU"/>
    <property type="match status" value="1"/>
</dbReference>
<dbReference type="PATRIC" id="fig|520764.3.peg.1148"/>
<keyword evidence="2 4" id="KW-0694">RNA-binding</keyword>
<dbReference type="CDD" id="cd00165">
    <property type="entry name" value="S4"/>
    <property type="match status" value="1"/>
</dbReference>
<evidence type="ECO:0000256" key="4">
    <source>
        <dbReference type="PROSITE-ProRule" id="PRU00182"/>
    </source>
</evidence>
<dbReference type="Gene3D" id="3.30.70.1560">
    <property type="entry name" value="Alpha-L RNA-binding motif"/>
    <property type="match status" value="1"/>
</dbReference>
<dbReference type="InterPro" id="IPR018496">
    <property type="entry name" value="PsdUridine_synth_RsuA/RluB_CS"/>
</dbReference>
<feature type="domain" description="RNA-binding S4" evidence="6">
    <location>
        <begin position="6"/>
        <end position="66"/>
    </location>
</feature>
<dbReference type="Proteomes" id="UP000070427">
    <property type="component" value="Unassembled WGS sequence"/>
</dbReference>
<dbReference type="GO" id="GO:0003723">
    <property type="term" value="F:RNA binding"/>
    <property type="evidence" value="ECO:0007669"/>
    <property type="project" value="UniProtKB-KW"/>
</dbReference>
<evidence type="ECO:0000313" key="8">
    <source>
        <dbReference type="Proteomes" id="UP000070427"/>
    </source>
</evidence>